<feature type="chain" id="PRO_5024798380" description="Thioredoxin domain-containing protein" evidence="6">
    <location>
        <begin position="23"/>
        <end position="539"/>
    </location>
</feature>
<dbReference type="InterPro" id="IPR036249">
    <property type="entry name" value="Thioredoxin-like_sf"/>
</dbReference>
<accession>A0A5K7X418</accession>
<evidence type="ECO:0000256" key="2">
    <source>
        <dbReference type="ARBA" id="ARBA00022982"/>
    </source>
</evidence>
<feature type="compositionally biased region" description="Polar residues" evidence="5">
    <location>
        <begin position="516"/>
        <end position="539"/>
    </location>
</feature>
<keyword evidence="2" id="KW-0249">Electron transport</keyword>
<gene>
    <name evidence="8" type="ORF">PLANPX_0727</name>
</gene>
<dbReference type="KEGG" id="lpav:PLANPX_0727"/>
<dbReference type="GO" id="GO:0015035">
    <property type="term" value="F:protein-disulfide reductase activity"/>
    <property type="evidence" value="ECO:0007669"/>
    <property type="project" value="TreeGrafter"/>
</dbReference>
<evidence type="ECO:0000256" key="4">
    <source>
        <dbReference type="ARBA" id="ARBA00023284"/>
    </source>
</evidence>
<dbReference type="GO" id="GO:0005737">
    <property type="term" value="C:cytoplasm"/>
    <property type="evidence" value="ECO:0007669"/>
    <property type="project" value="TreeGrafter"/>
</dbReference>
<dbReference type="PROSITE" id="PS00194">
    <property type="entry name" value="THIOREDOXIN_1"/>
    <property type="match status" value="1"/>
</dbReference>
<organism evidence="8 9">
    <name type="scientific">Lacipirellula parvula</name>
    <dbReference type="NCBI Taxonomy" id="2650471"/>
    <lineage>
        <taxon>Bacteria</taxon>
        <taxon>Pseudomonadati</taxon>
        <taxon>Planctomycetota</taxon>
        <taxon>Planctomycetia</taxon>
        <taxon>Pirellulales</taxon>
        <taxon>Lacipirellulaceae</taxon>
        <taxon>Lacipirellula</taxon>
    </lineage>
</organism>
<keyword evidence="1" id="KW-0813">Transport</keyword>
<sequence>MVWLRTLALTLIVSLAGAQALAETVLIEFTTQNCGPCARMRPVIQRLASEGYAVRQVDATSQPQACDQYRVDRFPTFLVFVDGKEYARLVGGTTHEQLVEMIHKATAIAAQTPSTPLQTTQAPVSLVGNAPEAANPFAQTQQPQPGRVTTLGSATSSPTTTTVASHVANPFGAQAAPAASAPQAPPGIGGSGPLVNSTVRLTIADAAGQSTGTGTVIDARSGKALVLTCGHLFRESKGQGPVQITLFRAGPNGAEPAGSAQGQVIDFDLDRDLALLVFETSNLQVAVTPIAPRQTQLMAEAPVTSVGCGHGDNPTPWESRITAVNRYQGHPNVEVARAPEEGRSGGGLFNAAGQLIGVCFAADPQGNEGLYSSIESIYQKLDALQLTATLQTPATPTGPAPVASQPPAAAPAPMAVAPQLAAAPSPAPAPFEVRGQNASVPPTSEPNAANPFASAAPTQSAAVDAGSLSTDERAAIQEMGRRGGDSEVIMIIRRKDGSGQSEILTLDSASPEFIRTVQQSKQPSSAASIATQPGNSLLR</sequence>
<dbReference type="Proteomes" id="UP000326837">
    <property type="component" value="Chromosome"/>
</dbReference>
<dbReference type="SUPFAM" id="SSF52833">
    <property type="entry name" value="Thioredoxin-like"/>
    <property type="match status" value="1"/>
</dbReference>
<proteinExistence type="predicted"/>
<name>A0A5K7X418_9BACT</name>
<keyword evidence="4" id="KW-0676">Redox-active center</keyword>
<dbReference type="Gene3D" id="3.40.30.10">
    <property type="entry name" value="Glutaredoxin"/>
    <property type="match status" value="1"/>
</dbReference>
<dbReference type="EMBL" id="AP021861">
    <property type="protein sequence ID" value="BBO31115.1"/>
    <property type="molecule type" value="Genomic_DNA"/>
</dbReference>
<protein>
    <recommendedName>
        <fullName evidence="7">Thioredoxin domain-containing protein</fullName>
    </recommendedName>
</protein>
<evidence type="ECO:0000256" key="1">
    <source>
        <dbReference type="ARBA" id="ARBA00022448"/>
    </source>
</evidence>
<feature type="region of interest" description="Disordered" evidence="5">
    <location>
        <begin position="422"/>
        <end position="468"/>
    </location>
</feature>
<feature type="compositionally biased region" description="Low complexity" evidence="5">
    <location>
        <begin position="446"/>
        <end position="457"/>
    </location>
</feature>
<dbReference type="InterPro" id="IPR013766">
    <property type="entry name" value="Thioredoxin_domain"/>
</dbReference>
<dbReference type="RefSeq" id="WP_152097314.1">
    <property type="nucleotide sequence ID" value="NZ_AP021861.1"/>
</dbReference>
<evidence type="ECO:0000256" key="5">
    <source>
        <dbReference type="SAM" id="MobiDB-lite"/>
    </source>
</evidence>
<feature type="compositionally biased region" description="Low complexity" evidence="5">
    <location>
        <begin position="149"/>
        <end position="162"/>
    </location>
</feature>
<dbReference type="Gene3D" id="2.40.10.120">
    <property type="match status" value="1"/>
</dbReference>
<evidence type="ECO:0000256" key="3">
    <source>
        <dbReference type="ARBA" id="ARBA00023157"/>
    </source>
</evidence>
<evidence type="ECO:0000313" key="9">
    <source>
        <dbReference type="Proteomes" id="UP000326837"/>
    </source>
</evidence>
<evidence type="ECO:0000259" key="7">
    <source>
        <dbReference type="PROSITE" id="PS51352"/>
    </source>
</evidence>
<feature type="region of interest" description="Disordered" evidence="5">
    <location>
        <begin position="174"/>
        <end position="193"/>
    </location>
</feature>
<reference evidence="9" key="1">
    <citation type="submission" date="2019-10" db="EMBL/GenBank/DDBJ databases">
        <title>Lacipirellula parvula gen. nov., sp. nov., representing a lineage of planctomycetes widespread in freshwater anoxic habitats, and description of the family Lacipirellulaceae.</title>
        <authorList>
            <person name="Dedysh S.N."/>
            <person name="Kulichevskaya I.S."/>
            <person name="Beletsky A.V."/>
            <person name="Rakitin A.L."/>
            <person name="Mardanov A.V."/>
            <person name="Ivanova A.A."/>
            <person name="Saltykova V.X."/>
            <person name="Rijpstra W.I.C."/>
            <person name="Sinninghe Damste J.S."/>
            <person name="Ravin N.V."/>
        </authorList>
    </citation>
    <scope>NUCLEOTIDE SEQUENCE [LARGE SCALE GENOMIC DNA]</scope>
    <source>
        <strain evidence="9">PX69</strain>
    </source>
</reference>
<dbReference type="InterPro" id="IPR009003">
    <property type="entry name" value="Peptidase_S1_PA"/>
</dbReference>
<dbReference type="SUPFAM" id="SSF50494">
    <property type="entry name" value="Trypsin-like serine proteases"/>
    <property type="match status" value="1"/>
</dbReference>
<feature type="signal peptide" evidence="6">
    <location>
        <begin position="1"/>
        <end position="22"/>
    </location>
</feature>
<evidence type="ECO:0000313" key="8">
    <source>
        <dbReference type="EMBL" id="BBO31115.1"/>
    </source>
</evidence>
<keyword evidence="9" id="KW-1185">Reference proteome</keyword>
<feature type="domain" description="Thioredoxin" evidence="7">
    <location>
        <begin position="1"/>
        <end position="107"/>
    </location>
</feature>
<evidence type="ECO:0000256" key="6">
    <source>
        <dbReference type="SAM" id="SignalP"/>
    </source>
</evidence>
<feature type="region of interest" description="Disordered" evidence="5">
    <location>
        <begin position="392"/>
        <end position="411"/>
    </location>
</feature>
<dbReference type="Pfam" id="PF00085">
    <property type="entry name" value="Thioredoxin"/>
    <property type="match status" value="1"/>
</dbReference>
<dbReference type="PANTHER" id="PTHR45663:SF11">
    <property type="entry name" value="GEO12009P1"/>
    <property type="match status" value="1"/>
</dbReference>
<dbReference type="AlphaFoldDB" id="A0A5K7X418"/>
<feature type="region of interest" description="Disordered" evidence="5">
    <location>
        <begin position="136"/>
        <end position="162"/>
    </location>
</feature>
<dbReference type="Pfam" id="PF13365">
    <property type="entry name" value="Trypsin_2"/>
    <property type="match status" value="1"/>
</dbReference>
<feature type="region of interest" description="Disordered" evidence="5">
    <location>
        <begin position="515"/>
        <end position="539"/>
    </location>
</feature>
<keyword evidence="6" id="KW-0732">Signal</keyword>
<dbReference type="PROSITE" id="PS51352">
    <property type="entry name" value="THIOREDOXIN_2"/>
    <property type="match status" value="1"/>
</dbReference>
<dbReference type="PANTHER" id="PTHR45663">
    <property type="entry name" value="GEO12009P1"/>
    <property type="match status" value="1"/>
</dbReference>
<dbReference type="CDD" id="cd02947">
    <property type="entry name" value="TRX_family"/>
    <property type="match status" value="1"/>
</dbReference>
<dbReference type="InterPro" id="IPR017937">
    <property type="entry name" value="Thioredoxin_CS"/>
</dbReference>
<keyword evidence="3" id="KW-1015">Disulfide bond</keyword>